<accession>A0A015LKM0</accession>
<comment type="caution">
    <text evidence="1">The sequence shown here is derived from an EMBL/GenBank/DDBJ whole genome shotgun (WGS) entry which is preliminary data.</text>
</comment>
<evidence type="ECO:0000313" key="1">
    <source>
        <dbReference type="EMBL" id="EXX73196.1"/>
    </source>
</evidence>
<dbReference type="HOGENOM" id="CLU_2198400_0_0_1"/>
<dbReference type="STRING" id="1432141.A0A015LKM0"/>
<evidence type="ECO:0000313" key="2">
    <source>
        <dbReference type="Proteomes" id="UP000022910"/>
    </source>
</evidence>
<dbReference type="EMBL" id="JEMT01014815">
    <property type="protein sequence ID" value="EXX73196.1"/>
    <property type="molecule type" value="Genomic_DNA"/>
</dbReference>
<reference evidence="1 2" key="1">
    <citation type="submission" date="2014-02" db="EMBL/GenBank/DDBJ databases">
        <title>Single nucleus genome sequencing reveals high similarity among nuclei of an endomycorrhizal fungus.</title>
        <authorList>
            <person name="Lin K."/>
            <person name="Geurts R."/>
            <person name="Zhang Z."/>
            <person name="Limpens E."/>
            <person name="Saunders D.G."/>
            <person name="Mu D."/>
            <person name="Pang E."/>
            <person name="Cao H."/>
            <person name="Cha H."/>
            <person name="Lin T."/>
            <person name="Zhou Q."/>
            <person name="Shang Y."/>
            <person name="Li Y."/>
            <person name="Ivanov S."/>
            <person name="Sharma T."/>
            <person name="Velzen R.V."/>
            <person name="Ruijter N.D."/>
            <person name="Aanen D.K."/>
            <person name="Win J."/>
            <person name="Kamoun S."/>
            <person name="Bisseling T."/>
            <person name="Huang S."/>
        </authorList>
    </citation>
    <scope>NUCLEOTIDE SEQUENCE [LARGE SCALE GENOMIC DNA]</scope>
    <source>
        <strain evidence="2">DAOM197198w</strain>
    </source>
</reference>
<organism evidence="1 2">
    <name type="scientific">Rhizophagus irregularis (strain DAOM 197198w)</name>
    <name type="common">Glomus intraradices</name>
    <dbReference type="NCBI Taxonomy" id="1432141"/>
    <lineage>
        <taxon>Eukaryota</taxon>
        <taxon>Fungi</taxon>
        <taxon>Fungi incertae sedis</taxon>
        <taxon>Mucoromycota</taxon>
        <taxon>Glomeromycotina</taxon>
        <taxon>Glomeromycetes</taxon>
        <taxon>Glomerales</taxon>
        <taxon>Glomeraceae</taxon>
        <taxon>Rhizophagus</taxon>
    </lineage>
</organism>
<sequence>MDPKRHLEIQSLYVISKEPIYKKETKEYLSQMRHLLSKRELAEEATYVFSAALNQSGRASLSYGYANWLTSESTKPPWEFKDGGGGKLPPEEGVFIFIFYFQLTYLGF</sequence>
<keyword evidence="2" id="KW-1185">Reference proteome</keyword>
<dbReference type="AlphaFoldDB" id="A0A015LKM0"/>
<gene>
    <name evidence="1" type="ORF">RirG_062390</name>
</gene>
<proteinExistence type="predicted"/>
<dbReference type="Proteomes" id="UP000022910">
    <property type="component" value="Unassembled WGS sequence"/>
</dbReference>
<name>A0A015LKM0_RHIIW</name>
<protein>
    <submittedName>
        <fullName evidence="1">Uncharacterized protein</fullName>
    </submittedName>
</protein>